<protein>
    <recommendedName>
        <fullName evidence="3">KIB1-4 beta-propeller domain-containing protein</fullName>
    </recommendedName>
</protein>
<proteinExistence type="predicted"/>
<reference evidence="4" key="1">
    <citation type="submission" date="2020-05" db="EMBL/GenBank/DDBJ databases">
        <title>WGS assembly of Panicum virgatum.</title>
        <authorList>
            <person name="Lovell J.T."/>
            <person name="Jenkins J."/>
            <person name="Shu S."/>
            <person name="Juenger T.E."/>
            <person name="Schmutz J."/>
        </authorList>
    </citation>
    <scope>NUCLEOTIDE SEQUENCE</scope>
    <source>
        <strain evidence="4">AP13</strain>
    </source>
</reference>
<sequence>MAVLCAGSLYAMDADGYVLKVELPSLHTAGVAVRSLRYKYREALAGAAIDKGYLVEAGGEVLFVWPLYTYTTTRVRGKRRDLDSELSSSSDDEDGDREDDDNYFFDDVTATLNGFDVYRLDMEEMQWVEEDGLAGDVALFVSRQSSFSVPASEKGCVSNCVYFVCDEGAGSTWGAFSLGERRMLFENAIGAAGYRERLWFYPGSKEPGLEDMAVLVDGEVDLEDAVDCAPDITGGVVRVHDHLEERRGDGGPVRFSALVAQAELAEDDGGEEPAPLEKVGVAEIQNQRYMRPDVYHQGGEDGRSRGVIAGGAITMIAGTIGVWIILIRAALDFAELIRRAWRRGMRREVGIHDSGSDRRGSRSEWDW</sequence>
<keyword evidence="2" id="KW-1133">Transmembrane helix</keyword>
<evidence type="ECO:0000313" key="4">
    <source>
        <dbReference type="EMBL" id="KAG2585378.1"/>
    </source>
</evidence>
<organism evidence="4 5">
    <name type="scientific">Panicum virgatum</name>
    <name type="common">Blackwell switchgrass</name>
    <dbReference type="NCBI Taxonomy" id="38727"/>
    <lineage>
        <taxon>Eukaryota</taxon>
        <taxon>Viridiplantae</taxon>
        <taxon>Streptophyta</taxon>
        <taxon>Embryophyta</taxon>
        <taxon>Tracheophyta</taxon>
        <taxon>Spermatophyta</taxon>
        <taxon>Magnoliopsida</taxon>
        <taxon>Liliopsida</taxon>
        <taxon>Poales</taxon>
        <taxon>Poaceae</taxon>
        <taxon>PACMAD clade</taxon>
        <taxon>Panicoideae</taxon>
        <taxon>Panicodae</taxon>
        <taxon>Paniceae</taxon>
        <taxon>Panicinae</taxon>
        <taxon>Panicum</taxon>
        <taxon>Panicum sect. Hiantes</taxon>
    </lineage>
</organism>
<dbReference type="InterPro" id="IPR005174">
    <property type="entry name" value="KIB1-4_b-propeller"/>
</dbReference>
<feature type="compositionally biased region" description="Acidic residues" evidence="1">
    <location>
        <begin position="90"/>
        <end position="102"/>
    </location>
</feature>
<dbReference type="PANTHER" id="PTHR44259">
    <property type="entry name" value="OS07G0183000 PROTEIN-RELATED"/>
    <property type="match status" value="1"/>
</dbReference>
<dbReference type="AlphaFoldDB" id="A0A8T0RKB4"/>
<feature type="domain" description="KIB1-4 beta-propeller" evidence="3">
    <location>
        <begin position="3"/>
        <end position="169"/>
    </location>
</feature>
<feature type="region of interest" description="Disordered" evidence="1">
    <location>
        <begin position="81"/>
        <end position="102"/>
    </location>
</feature>
<dbReference type="InterPro" id="IPR050942">
    <property type="entry name" value="F-box_BR-signaling"/>
</dbReference>
<comment type="caution">
    <text evidence="4">The sequence shown here is derived from an EMBL/GenBank/DDBJ whole genome shotgun (WGS) entry which is preliminary data.</text>
</comment>
<evidence type="ECO:0000256" key="2">
    <source>
        <dbReference type="SAM" id="Phobius"/>
    </source>
</evidence>
<keyword evidence="5" id="KW-1185">Reference proteome</keyword>
<keyword evidence="2" id="KW-0812">Transmembrane</keyword>
<feature type="transmembrane region" description="Helical" evidence="2">
    <location>
        <begin position="312"/>
        <end position="337"/>
    </location>
</feature>
<evidence type="ECO:0000259" key="3">
    <source>
        <dbReference type="Pfam" id="PF03478"/>
    </source>
</evidence>
<keyword evidence="2" id="KW-0472">Membrane</keyword>
<accession>A0A8T0RKB4</accession>
<dbReference type="Proteomes" id="UP000823388">
    <property type="component" value="Chromosome 6K"/>
</dbReference>
<evidence type="ECO:0000313" key="5">
    <source>
        <dbReference type="Proteomes" id="UP000823388"/>
    </source>
</evidence>
<name>A0A8T0RKB4_PANVG</name>
<dbReference type="Pfam" id="PF03478">
    <property type="entry name" value="Beta-prop_KIB1-4"/>
    <property type="match status" value="1"/>
</dbReference>
<evidence type="ECO:0000256" key="1">
    <source>
        <dbReference type="SAM" id="MobiDB-lite"/>
    </source>
</evidence>
<gene>
    <name evidence="4" type="ORF">PVAP13_6KG396700</name>
</gene>
<dbReference type="EMBL" id="CM029047">
    <property type="protein sequence ID" value="KAG2585378.1"/>
    <property type="molecule type" value="Genomic_DNA"/>
</dbReference>